<feature type="compositionally biased region" description="Basic and acidic residues" evidence="6">
    <location>
        <begin position="329"/>
        <end position="361"/>
    </location>
</feature>
<proteinExistence type="predicted"/>
<evidence type="ECO:0000256" key="5">
    <source>
        <dbReference type="ARBA" id="ARBA00023235"/>
    </source>
</evidence>
<dbReference type="Pfam" id="PF00160">
    <property type="entry name" value="Pro_isomerase"/>
    <property type="match status" value="1"/>
</dbReference>
<reference evidence="8" key="1">
    <citation type="submission" date="2016-04" db="EMBL/GenBank/DDBJ databases">
        <authorList>
            <person name="Evans L.H."/>
            <person name="Alamgir A."/>
            <person name="Owens N."/>
            <person name="Weber N.D."/>
            <person name="Virtaneva K."/>
            <person name="Barbian K."/>
            <person name="Babar A."/>
            <person name="Rosenke K."/>
        </authorList>
    </citation>
    <scope>NUCLEOTIDE SEQUENCE [LARGE SCALE GENOMIC DNA]</scope>
    <source>
        <strain evidence="8">CBS 101.48</strain>
    </source>
</reference>
<organism evidence="8">
    <name type="scientific">Absidia glauca</name>
    <name type="common">Pin mould</name>
    <dbReference type="NCBI Taxonomy" id="4829"/>
    <lineage>
        <taxon>Eukaryota</taxon>
        <taxon>Fungi</taxon>
        <taxon>Fungi incertae sedis</taxon>
        <taxon>Mucoromycota</taxon>
        <taxon>Mucoromycotina</taxon>
        <taxon>Mucoromycetes</taxon>
        <taxon>Mucorales</taxon>
        <taxon>Cunninghamellaceae</taxon>
        <taxon>Absidia</taxon>
    </lineage>
</organism>
<dbReference type="Proteomes" id="UP000078561">
    <property type="component" value="Unassembled WGS sequence"/>
</dbReference>
<dbReference type="STRING" id="4829.A0A163JH88"/>
<dbReference type="EC" id="5.2.1.8" evidence="3"/>
<feature type="compositionally biased region" description="Basic and acidic residues" evidence="6">
    <location>
        <begin position="268"/>
        <end position="277"/>
    </location>
</feature>
<dbReference type="GO" id="GO:0016018">
    <property type="term" value="F:cyclosporin A binding"/>
    <property type="evidence" value="ECO:0007669"/>
    <property type="project" value="TreeGrafter"/>
</dbReference>
<feature type="compositionally biased region" description="Basic and acidic residues" evidence="6">
    <location>
        <begin position="301"/>
        <end position="316"/>
    </location>
</feature>
<feature type="domain" description="PPIase cyclophilin-type" evidence="7">
    <location>
        <begin position="8"/>
        <end position="173"/>
    </location>
</feature>
<dbReference type="InParanoid" id="A0A163JH88"/>
<feature type="compositionally biased region" description="Low complexity" evidence="6">
    <location>
        <begin position="193"/>
        <end position="206"/>
    </location>
</feature>
<dbReference type="PANTHER" id="PTHR11071:SF561">
    <property type="entry name" value="PEPTIDYL-PROLYL CIS-TRANS ISOMERASE D-RELATED"/>
    <property type="match status" value="1"/>
</dbReference>
<dbReference type="PANTHER" id="PTHR11071">
    <property type="entry name" value="PEPTIDYL-PROLYL CIS-TRANS ISOMERASE"/>
    <property type="match status" value="1"/>
</dbReference>
<evidence type="ECO:0000256" key="1">
    <source>
        <dbReference type="ARBA" id="ARBA00000971"/>
    </source>
</evidence>
<dbReference type="InterPro" id="IPR002130">
    <property type="entry name" value="Cyclophilin-type_PPIase_dom"/>
</dbReference>
<dbReference type="GO" id="GO:0003755">
    <property type="term" value="F:peptidyl-prolyl cis-trans isomerase activity"/>
    <property type="evidence" value="ECO:0007669"/>
    <property type="project" value="UniProtKB-KW"/>
</dbReference>
<dbReference type="InterPro" id="IPR029000">
    <property type="entry name" value="Cyclophilin-like_dom_sf"/>
</dbReference>
<accession>A0A163JH88</accession>
<dbReference type="GO" id="GO:0005737">
    <property type="term" value="C:cytoplasm"/>
    <property type="evidence" value="ECO:0007669"/>
    <property type="project" value="TreeGrafter"/>
</dbReference>
<dbReference type="SUPFAM" id="SSF50891">
    <property type="entry name" value="Cyclophilin-like"/>
    <property type="match status" value="1"/>
</dbReference>
<dbReference type="Gene3D" id="2.40.100.10">
    <property type="entry name" value="Cyclophilin-like"/>
    <property type="match status" value="1"/>
</dbReference>
<feature type="compositionally biased region" description="Basic residues" evidence="6">
    <location>
        <begin position="219"/>
        <end position="259"/>
    </location>
</feature>
<evidence type="ECO:0000256" key="6">
    <source>
        <dbReference type="SAM" id="MobiDB-lite"/>
    </source>
</evidence>
<comment type="catalytic activity">
    <reaction evidence="1">
        <text>[protein]-peptidylproline (omega=180) = [protein]-peptidylproline (omega=0)</text>
        <dbReference type="Rhea" id="RHEA:16237"/>
        <dbReference type="Rhea" id="RHEA-COMP:10747"/>
        <dbReference type="Rhea" id="RHEA-COMP:10748"/>
        <dbReference type="ChEBI" id="CHEBI:83833"/>
        <dbReference type="ChEBI" id="CHEBI:83834"/>
        <dbReference type="EC" id="5.2.1.8"/>
    </reaction>
</comment>
<evidence type="ECO:0000256" key="2">
    <source>
        <dbReference type="ARBA" id="ARBA00002388"/>
    </source>
</evidence>
<gene>
    <name evidence="8" type="primary">ABSGL_04962.1 scaffold 6254</name>
</gene>
<evidence type="ECO:0000313" key="8">
    <source>
        <dbReference type="EMBL" id="SAL99353.1"/>
    </source>
</evidence>
<dbReference type="PRINTS" id="PR00153">
    <property type="entry name" value="CSAPPISMRASE"/>
</dbReference>
<dbReference type="FunFam" id="2.40.100.10:FF:000022">
    <property type="entry name" value="Peptidyl-prolyl cis-trans isomerase CYP95"/>
    <property type="match status" value="1"/>
</dbReference>
<keyword evidence="4" id="KW-0697">Rotamase</keyword>
<dbReference type="AlphaFoldDB" id="A0A163JH88"/>
<evidence type="ECO:0000313" key="9">
    <source>
        <dbReference type="Proteomes" id="UP000078561"/>
    </source>
</evidence>
<keyword evidence="9" id="KW-1185">Reference proteome</keyword>
<feature type="compositionally biased region" description="Low complexity" evidence="6">
    <location>
        <begin position="283"/>
        <end position="300"/>
    </location>
</feature>
<dbReference type="EMBL" id="LT552686">
    <property type="protein sequence ID" value="SAL99353.1"/>
    <property type="molecule type" value="Genomic_DNA"/>
</dbReference>
<keyword evidence="5" id="KW-0413">Isomerase</keyword>
<comment type="function">
    <text evidence="2">PPIases accelerate the folding of proteins. It catalyzes the cis-trans isomerization of proline imidic peptide bonds in oligopeptides.</text>
</comment>
<dbReference type="OrthoDB" id="407558at2759"/>
<evidence type="ECO:0000259" key="7">
    <source>
        <dbReference type="PROSITE" id="PS50072"/>
    </source>
</evidence>
<evidence type="ECO:0000256" key="3">
    <source>
        <dbReference type="ARBA" id="ARBA00013194"/>
    </source>
</evidence>
<sequence length="377" mass="43062">MPINPRVFFDIDIDGQRAGRIVFELFADEVPKTAENFRALCTGELGLGKISNMPLHYRGSIFHRVIKSFCAQGGDFTRRNGSGGESIYGATFPDESFARKHTVEGLLSMANRGANTQSSQFFITTRPTPHLDGKHVVFGRVVHGYDIVQRIEKEPVDERSKPLSTVMVANCGELELRLPPAQAPPPERKRSRSVSSESDRSASASSSDDDDDDEEERRRQRRKRHHKKHKKSSSSSKDKKKKKKSKSKSKSKSSRRRRSPSVDSYASDSDKDQDHRSIRSRRTPSPALSSSSSLPPQQAATKDDGDRAPSRDESPQRHRHRHRSPRRRHWDDVDDDRRDDEKPAWERRRRFPNDPDVEFKGRGRKKYKPPGGQMRAW</sequence>
<protein>
    <recommendedName>
        <fullName evidence="3">peptidylprolyl isomerase</fullName>
        <ecNumber evidence="3">5.2.1.8</ecNumber>
    </recommendedName>
</protein>
<feature type="compositionally biased region" description="Basic residues" evidence="6">
    <location>
        <begin position="317"/>
        <end position="328"/>
    </location>
</feature>
<dbReference type="GO" id="GO:0006457">
    <property type="term" value="P:protein folding"/>
    <property type="evidence" value="ECO:0007669"/>
    <property type="project" value="TreeGrafter"/>
</dbReference>
<feature type="region of interest" description="Disordered" evidence="6">
    <location>
        <begin position="176"/>
        <end position="377"/>
    </location>
</feature>
<dbReference type="CDD" id="cd01926">
    <property type="entry name" value="cyclophilin_ABH_like"/>
    <property type="match status" value="1"/>
</dbReference>
<dbReference type="PROSITE" id="PS50072">
    <property type="entry name" value="CSA_PPIASE_2"/>
    <property type="match status" value="1"/>
</dbReference>
<name>A0A163JH88_ABSGL</name>
<dbReference type="OMA" id="FRYRHTK"/>
<evidence type="ECO:0000256" key="4">
    <source>
        <dbReference type="ARBA" id="ARBA00023110"/>
    </source>
</evidence>